<name>A0AAD8AKN4_DIPPU</name>
<reference evidence="2" key="1">
    <citation type="journal article" date="2023" name="IScience">
        <title>Live-bearing cockroach genome reveals convergent evolutionary mechanisms linked to viviparity in insects and beyond.</title>
        <authorList>
            <person name="Fouks B."/>
            <person name="Harrison M.C."/>
            <person name="Mikhailova A.A."/>
            <person name="Marchal E."/>
            <person name="English S."/>
            <person name="Carruthers M."/>
            <person name="Jennings E.C."/>
            <person name="Chiamaka E.L."/>
            <person name="Frigard R.A."/>
            <person name="Pippel M."/>
            <person name="Attardo G.M."/>
            <person name="Benoit J.B."/>
            <person name="Bornberg-Bauer E."/>
            <person name="Tobe S.S."/>
        </authorList>
    </citation>
    <scope>NUCLEOTIDE SEQUENCE</scope>
    <source>
        <strain evidence="2">Stay&amp;Tobe</strain>
    </source>
</reference>
<protein>
    <submittedName>
        <fullName evidence="2">Uncharacterized protein</fullName>
    </submittedName>
</protein>
<organism evidence="2 3">
    <name type="scientific">Diploptera punctata</name>
    <name type="common">Pacific beetle cockroach</name>
    <dbReference type="NCBI Taxonomy" id="6984"/>
    <lineage>
        <taxon>Eukaryota</taxon>
        <taxon>Metazoa</taxon>
        <taxon>Ecdysozoa</taxon>
        <taxon>Arthropoda</taxon>
        <taxon>Hexapoda</taxon>
        <taxon>Insecta</taxon>
        <taxon>Pterygota</taxon>
        <taxon>Neoptera</taxon>
        <taxon>Polyneoptera</taxon>
        <taxon>Dictyoptera</taxon>
        <taxon>Blattodea</taxon>
        <taxon>Blaberoidea</taxon>
        <taxon>Blaberidae</taxon>
        <taxon>Diplopterinae</taxon>
        <taxon>Diploptera</taxon>
    </lineage>
</organism>
<evidence type="ECO:0000313" key="2">
    <source>
        <dbReference type="EMBL" id="KAJ9599927.1"/>
    </source>
</evidence>
<dbReference type="EMBL" id="JASPKZ010000463">
    <property type="protein sequence ID" value="KAJ9599927.1"/>
    <property type="molecule type" value="Genomic_DNA"/>
</dbReference>
<dbReference type="AlphaFoldDB" id="A0AAD8AKN4"/>
<keyword evidence="3" id="KW-1185">Reference proteome</keyword>
<evidence type="ECO:0000256" key="1">
    <source>
        <dbReference type="SAM" id="Phobius"/>
    </source>
</evidence>
<keyword evidence="1" id="KW-0812">Transmembrane</keyword>
<gene>
    <name evidence="2" type="ORF">L9F63_009755</name>
</gene>
<keyword evidence="1" id="KW-0472">Membrane</keyword>
<feature type="transmembrane region" description="Helical" evidence="1">
    <location>
        <begin position="6"/>
        <end position="29"/>
    </location>
</feature>
<accession>A0AAD8AKN4</accession>
<dbReference type="Proteomes" id="UP001233999">
    <property type="component" value="Unassembled WGS sequence"/>
</dbReference>
<reference evidence="2" key="2">
    <citation type="submission" date="2023-05" db="EMBL/GenBank/DDBJ databases">
        <authorList>
            <person name="Fouks B."/>
        </authorList>
    </citation>
    <scope>NUCLEOTIDE SEQUENCE</scope>
    <source>
        <strain evidence="2">Stay&amp;Tobe</strain>
        <tissue evidence="2">Testes</tissue>
    </source>
</reference>
<evidence type="ECO:0000313" key="3">
    <source>
        <dbReference type="Proteomes" id="UP001233999"/>
    </source>
</evidence>
<proteinExistence type="predicted"/>
<keyword evidence="1" id="KW-1133">Transmembrane helix</keyword>
<feature type="non-terminal residue" evidence="2">
    <location>
        <position position="1"/>
    </location>
</feature>
<comment type="caution">
    <text evidence="2">The sequence shown here is derived from an EMBL/GenBank/DDBJ whole genome shotgun (WGS) entry which is preliminary data.</text>
</comment>
<sequence>LRSGFPIFVCEFLLLWVFLSFLSSSLGILDRSCCGRSVRNKLGFLIEPAVKEGLCR</sequence>
<feature type="non-terminal residue" evidence="2">
    <location>
        <position position="56"/>
    </location>
</feature>